<evidence type="ECO:0000256" key="3">
    <source>
        <dbReference type="ARBA" id="ARBA00022737"/>
    </source>
</evidence>
<protein>
    <recommendedName>
        <fullName evidence="11">TATA-box-binding protein</fullName>
    </recommendedName>
</protein>
<dbReference type="FunFam" id="3.30.310.10:FF:000005">
    <property type="entry name" value="TATA box-binding protein-like 1"/>
    <property type="match status" value="1"/>
</dbReference>
<dbReference type="GO" id="GO:0001092">
    <property type="term" value="F:TFIIA-class transcription factor complex binding"/>
    <property type="evidence" value="ECO:0007669"/>
    <property type="project" value="UniProtKB-ARBA"/>
</dbReference>
<feature type="region of interest" description="Disordered" evidence="8">
    <location>
        <begin position="23"/>
        <end position="68"/>
    </location>
</feature>
<feature type="compositionally biased region" description="Polar residues" evidence="8">
    <location>
        <begin position="33"/>
        <end position="68"/>
    </location>
</feature>
<evidence type="ECO:0000256" key="5">
    <source>
        <dbReference type="ARBA" id="ARBA00023125"/>
    </source>
</evidence>
<dbReference type="GO" id="GO:0000992">
    <property type="term" value="F:RNA polymerase III cis-regulatory region sequence-specific DNA binding"/>
    <property type="evidence" value="ECO:0007669"/>
    <property type="project" value="UniProtKB-ARBA"/>
</dbReference>
<keyword evidence="7" id="KW-0539">Nucleus</keyword>
<dbReference type="SUPFAM" id="SSF55945">
    <property type="entry name" value="TATA-box binding protein-like"/>
    <property type="match status" value="2"/>
</dbReference>
<dbReference type="InterPro" id="IPR000814">
    <property type="entry name" value="TBP"/>
</dbReference>
<evidence type="ECO:0000256" key="1">
    <source>
        <dbReference type="ARBA" id="ARBA00004123"/>
    </source>
</evidence>
<keyword evidence="3" id="KW-0677">Repeat</keyword>
<dbReference type="GO" id="GO:0005634">
    <property type="term" value="C:nucleus"/>
    <property type="evidence" value="ECO:0007669"/>
    <property type="project" value="UniProtKB-SubCell"/>
</dbReference>
<evidence type="ECO:0000256" key="8">
    <source>
        <dbReference type="SAM" id="MobiDB-lite"/>
    </source>
</evidence>
<sequence length="287" mass="32226">MSFNRNDDQDEVMEVTEKQVEIDNNFMSPPPSKTENNVQTKSANPTFTPFQHSSENIPSTPQSVTQSHLSGEVTLTPTHRSFTPQAQSSNPHSSMSAITPMASAVNQAKSSIKFQNCVSTVSLGCELKLLDIYCRTRYSEYNPARFHGVVMKILEPRATALVFRSGKIVCTGARNEHDSYIAARKFARIIQKLGFPAKFLNFKVQNFIATADLRFPVRLEALQQAHGQFTSYEPELFPGLVYRMIRPRVVLLIFVNGKIVITGGKTKNEVFEAVDILHPILRSFKKN</sequence>
<dbReference type="PRINTS" id="PR00686">
    <property type="entry name" value="TIFACTORIID"/>
</dbReference>
<dbReference type="CDD" id="cd04516">
    <property type="entry name" value="TBP_eukaryotes"/>
    <property type="match status" value="1"/>
</dbReference>
<dbReference type="PROSITE" id="PS00351">
    <property type="entry name" value="TFIID"/>
    <property type="match status" value="1"/>
</dbReference>
<dbReference type="GO" id="GO:0042797">
    <property type="term" value="P:tRNA transcription by RNA polymerase III"/>
    <property type="evidence" value="ECO:0007669"/>
    <property type="project" value="UniProtKB-ARBA"/>
</dbReference>
<keyword evidence="10" id="KW-1185">Reference proteome</keyword>
<accession>A0A8J9VMR9</accession>
<dbReference type="InterPro" id="IPR012295">
    <property type="entry name" value="TBP_dom_sf"/>
</dbReference>
<dbReference type="AlphaFoldDB" id="A0A8J9VMR9"/>
<dbReference type="Pfam" id="PF00352">
    <property type="entry name" value="TBP"/>
    <property type="match status" value="2"/>
</dbReference>
<proteinExistence type="inferred from homology"/>
<evidence type="ECO:0000256" key="6">
    <source>
        <dbReference type="ARBA" id="ARBA00023163"/>
    </source>
</evidence>
<keyword evidence="6" id="KW-0804">Transcription</keyword>
<dbReference type="PANTHER" id="PTHR10126">
    <property type="entry name" value="TATA-BOX BINDING PROTEIN"/>
    <property type="match status" value="1"/>
</dbReference>
<dbReference type="EMBL" id="OV170221">
    <property type="protein sequence ID" value="CAH0714327.1"/>
    <property type="molecule type" value="Genomic_DNA"/>
</dbReference>
<dbReference type="GO" id="GO:0032991">
    <property type="term" value="C:protein-containing complex"/>
    <property type="evidence" value="ECO:0007669"/>
    <property type="project" value="UniProtKB-ARBA"/>
</dbReference>
<name>A0A8J9VMR9_9NEOP</name>
<dbReference type="OrthoDB" id="2127950at2759"/>
<evidence type="ECO:0000256" key="4">
    <source>
        <dbReference type="ARBA" id="ARBA00023015"/>
    </source>
</evidence>
<evidence type="ECO:0000313" key="10">
    <source>
        <dbReference type="Proteomes" id="UP000838878"/>
    </source>
</evidence>
<comment type="similarity">
    <text evidence="2">Belongs to the TBP family.</text>
</comment>
<dbReference type="InterPro" id="IPR033710">
    <property type="entry name" value="TBP_eukaryotic"/>
</dbReference>
<dbReference type="Gene3D" id="3.30.310.10">
    <property type="entry name" value="TATA-Binding Protein"/>
    <property type="match status" value="2"/>
</dbReference>
<dbReference type="InterPro" id="IPR030491">
    <property type="entry name" value="TBP_CS"/>
</dbReference>
<evidence type="ECO:0000313" key="9">
    <source>
        <dbReference type="EMBL" id="CAH0714327.1"/>
    </source>
</evidence>
<dbReference type="Proteomes" id="UP000838878">
    <property type="component" value="Chromosome 1"/>
</dbReference>
<reference evidence="9" key="1">
    <citation type="submission" date="2021-12" db="EMBL/GenBank/DDBJ databases">
        <authorList>
            <person name="Martin H S."/>
        </authorList>
    </citation>
    <scope>NUCLEOTIDE SEQUENCE</scope>
</reference>
<keyword evidence="5" id="KW-0238">DNA-binding</keyword>
<dbReference type="GO" id="GO:0000978">
    <property type="term" value="F:RNA polymerase II cis-regulatory region sequence-specific DNA binding"/>
    <property type="evidence" value="ECO:0007669"/>
    <property type="project" value="UniProtKB-ARBA"/>
</dbReference>
<evidence type="ECO:0000256" key="7">
    <source>
        <dbReference type="ARBA" id="ARBA00023242"/>
    </source>
</evidence>
<evidence type="ECO:0008006" key="11">
    <source>
        <dbReference type="Google" id="ProtNLM"/>
    </source>
</evidence>
<organism evidence="9 10">
    <name type="scientific">Brenthis ino</name>
    <name type="common">lesser marbled fritillary</name>
    <dbReference type="NCBI Taxonomy" id="405034"/>
    <lineage>
        <taxon>Eukaryota</taxon>
        <taxon>Metazoa</taxon>
        <taxon>Ecdysozoa</taxon>
        <taxon>Arthropoda</taxon>
        <taxon>Hexapoda</taxon>
        <taxon>Insecta</taxon>
        <taxon>Pterygota</taxon>
        <taxon>Neoptera</taxon>
        <taxon>Endopterygota</taxon>
        <taxon>Lepidoptera</taxon>
        <taxon>Glossata</taxon>
        <taxon>Ditrysia</taxon>
        <taxon>Papilionoidea</taxon>
        <taxon>Nymphalidae</taxon>
        <taxon>Heliconiinae</taxon>
        <taxon>Argynnini</taxon>
        <taxon>Brenthis</taxon>
    </lineage>
</organism>
<gene>
    <name evidence="9" type="ORF">BINO364_LOCUS1389</name>
</gene>
<feature type="non-terminal residue" evidence="9">
    <location>
        <position position="287"/>
    </location>
</feature>
<dbReference type="GO" id="GO:0006352">
    <property type="term" value="P:DNA-templated transcription initiation"/>
    <property type="evidence" value="ECO:0007669"/>
    <property type="project" value="InterPro"/>
</dbReference>
<dbReference type="FunFam" id="3.30.310.10:FF:000002">
    <property type="entry name" value="TATA-box-binding protein 2"/>
    <property type="match status" value="1"/>
</dbReference>
<comment type="subcellular location">
    <subcellularLocation>
        <location evidence="1">Nucleus</location>
    </subcellularLocation>
</comment>
<evidence type="ECO:0000256" key="2">
    <source>
        <dbReference type="ARBA" id="ARBA00005560"/>
    </source>
</evidence>
<keyword evidence="4" id="KW-0805">Transcription regulation</keyword>
<dbReference type="HAMAP" id="MF_00408">
    <property type="entry name" value="TATA_bind_prot_arch"/>
    <property type="match status" value="1"/>
</dbReference>